<dbReference type="GO" id="GO:0003677">
    <property type="term" value="F:DNA binding"/>
    <property type="evidence" value="ECO:0007669"/>
    <property type="project" value="UniProtKB-KW"/>
</dbReference>
<dbReference type="PROSITE" id="PS01117">
    <property type="entry name" value="HTH_MARR_1"/>
    <property type="match status" value="1"/>
</dbReference>
<dbReference type="SUPFAM" id="SSF46785">
    <property type="entry name" value="Winged helix' DNA-binding domain"/>
    <property type="match status" value="1"/>
</dbReference>
<dbReference type="SMART" id="SM00347">
    <property type="entry name" value="HTH_MARR"/>
    <property type="match status" value="1"/>
</dbReference>
<dbReference type="PANTHER" id="PTHR42756">
    <property type="entry name" value="TRANSCRIPTIONAL REGULATOR, MARR"/>
    <property type="match status" value="1"/>
</dbReference>
<keyword evidence="6" id="KW-1185">Reference proteome</keyword>
<sequence>MYINIAGYSSGAQDMKFAKQESAGYLVNHLARLFARGLSTRIKPIGLTTGTFPALLELWETDGLTQKELVDRLDIEQATMANTLARMERDGLVVRKKHPSDGRAQRVFLTDRARSLRDPALSEAMKENDDMLAGLTTPEREAFIGLVQKIILSKQKDADRDAPSGNA</sequence>
<dbReference type="InterPro" id="IPR000835">
    <property type="entry name" value="HTH_MarR-typ"/>
</dbReference>
<gene>
    <name evidence="5" type="ORF">thalar_00463</name>
</gene>
<dbReference type="Pfam" id="PF01047">
    <property type="entry name" value="MarR"/>
    <property type="match status" value="1"/>
</dbReference>
<dbReference type="Gene3D" id="1.10.10.10">
    <property type="entry name" value="Winged helix-like DNA-binding domain superfamily/Winged helix DNA-binding domain"/>
    <property type="match status" value="1"/>
</dbReference>
<evidence type="ECO:0000256" key="3">
    <source>
        <dbReference type="ARBA" id="ARBA00023163"/>
    </source>
</evidence>
<dbReference type="PANTHER" id="PTHR42756:SF1">
    <property type="entry name" value="TRANSCRIPTIONAL REPRESSOR OF EMRAB OPERON"/>
    <property type="match status" value="1"/>
</dbReference>
<dbReference type="AlphaFoldDB" id="S9QMS3"/>
<keyword evidence="3" id="KW-0804">Transcription</keyword>
<evidence type="ECO:0000259" key="4">
    <source>
        <dbReference type="PROSITE" id="PS50995"/>
    </source>
</evidence>
<dbReference type="InterPro" id="IPR023187">
    <property type="entry name" value="Tscrpt_reg_MarR-type_CS"/>
</dbReference>
<comment type="caution">
    <text evidence="5">The sequence shown here is derived from an EMBL/GenBank/DDBJ whole genome shotgun (WGS) entry which is preliminary data.</text>
</comment>
<evidence type="ECO:0000313" key="6">
    <source>
        <dbReference type="Proteomes" id="UP000015351"/>
    </source>
</evidence>
<dbReference type="PATRIC" id="fig|1123360.3.peg.459"/>
<dbReference type="PRINTS" id="PR00598">
    <property type="entry name" value="HTHMARR"/>
</dbReference>
<dbReference type="eggNOG" id="COG1846">
    <property type="taxonomic scope" value="Bacteria"/>
</dbReference>
<feature type="domain" description="HTH marR-type" evidence="4">
    <location>
        <begin position="20"/>
        <end position="152"/>
    </location>
</feature>
<dbReference type="HOGENOM" id="CLU_083287_18_7_5"/>
<keyword evidence="2" id="KW-0238">DNA-binding</keyword>
<accession>S9QMS3</accession>
<evidence type="ECO:0000256" key="2">
    <source>
        <dbReference type="ARBA" id="ARBA00023125"/>
    </source>
</evidence>
<name>S9QMS3_9RHOB</name>
<dbReference type="PROSITE" id="PS50995">
    <property type="entry name" value="HTH_MARR_2"/>
    <property type="match status" value="1"/>
</dbReference>
<keyword evidence="1" id="KW-0805">Transcription regulation</keyword>
<dbReference type="EMBL" id="AONI01000006">
    <property type="protein sequence ID" value="EPX81017.1"/>
    <property type="molecule type" value="Genomic_DNA"/>
</dbReference>
<organism evidence="5 6">
    <name type="scientific">Litoreibacter arenae DSM 19593</name>
    <dbReference type="NCBI Taxonomy" id="1123360"/>
    <lineage>
        <taxon>Bacteria</taxon>
        <taxon>Pseudomonadati</taxon>
        <taxon>Pseudomonadota</taxon>
        <taxon>Alphaproteobacteria</taxon>
        <taxon>Rhodobacterales</taxon>
        <taxon>Roseobacteraceae</taxon>
        <taxon>Litoreibacter</taxon>
    </lineage>
</organism>
<evidence type="ECO:0000313" key="5">
    <source>
        <dbReference type="EMBL" id="EPX81017.1"/>
    </source>
</evidence>
<dbReference type="GO" id="GO:0003700">
    <property type="term" value="F:DNA-binding transcription factor activity"/>
    <property type="evidence" value="ECO:0007669"/>
    <property type="project" value="InterPro"/>
</dbReference>
<evidence type="ECO:0000256" key="1">
    <source>
        <dbReference type="ARBA" id="ARBA00023015"/>
    </source>
</evidence>
<reference evidence="6" key="1">
    <citation type="journal article" date="2013" name="Stand. Genomic Sci.">
        <title>Genome sequence of the Litoreibacter arenae type strain (DSM 19593(T)), a member of the Roseobacter clade isolated from sea sand.</title>
        <authorList>
            <person name="Riedel T."/>
            <person name="Fiebig A."/>
            <person name="Petersen J."/>
            <person name="Gronow S."/>
            <person name="Kyrpides N.C."/>
            <person name="Goker M."/>
            <person name="Klenk H.P."/>
        </authorList>
    </citation>
    <scope>NUCLEOTIDE SEQUENCE [LARGE SCALE GENOMIC DNA]</scope>
    <source>
        <strain evidence="6">DSM 19593</strain>
    </source>
</reference>
<proteinExistence type="predicted"/>
<dbReference type="Proteomes" id="UP000015351">
    <property type="component" value="Unassembled WGS sequence"/>
</dbReference>
<protein>
    <submittedName>
        <fullName evidence="5">Transcriptional regulator, MarR family</fullName>
    </submittedName>
</protein>
<dbReference type="InterPro" id="IPR036390">
    <property type="entry name" value="WH_DNA-bd_sf"/>
</dbReference>
<dbReference type="InterPro" id="IPR036388">
    <property type="entry name" value="WH-like_DNA-bd_sf"/>
</dbReference>
<dbReference type="STRING" id="1123360.thalar_00463"/>